<dbReference type="Gene3D" id="1.25.40.20">
    <property type="entry name" value="Ankyrin repeat-containing domain"/>
    <property type="match status" value="1"/>
</dbReference>
<dbReference type="VEuPathDB" id="TrichDB:TVAG_331300"/>
<sequence>MTKAVVENDVNTVKNLIINLKEDFKKTIFTIPILDSPDAATHKQTSLLLSTTGLSLLHIAAFEDSLETFILLENYIPIDIKSADSYLPIHYACLNGSVECLTYILVRNPEQAKIIYKTEWQCLQLATAANSPEVLQILFDYHADLKAVMNGANDPIGRSIKQKNVECLKLLLKHCPMSLRNTQNMTLIMLALINNKPDAIPVLIDAGVDLSFISSDNQTALSLACFQGQVETVRLICQKLDNIDLPPTIKSKAAVHWLCESKSPEIARIILEKDIDVNRVDKDGHLGPFYLLDVAESDVLIEILELLVNAGLKIDSVANPSMNTLLGDYVTGIKKQYEVIDWLLSQGANIDAPLRGISNEQTIADFILDLISKDMKESSLGLMKIAQKWIPERLGKIRMQN</sequence>
<protein>
    <submittedName>
        <fullName evidence="3">Uncharacterized protein</fullName>
    </submittedName>
</protein>
<proteinExistence type="predicted"/>
<dbReference type="PANTHER" id="PTHR24198">
    <property type="entry name" value="ANKYRIN REPEAT AND PROTEIN KINASE DOMAIN-CONTAINING PROTEIN"/>
    <property type="match status" value="1"/>
</dbReference>
<dbReference type="RefSeq" id="XP_001305384.1">
    <property type="nucleotide sequence ID" value="XM_001305383.1"/>
</dbReference>
<dbReference type="AlphaFoldDB" id="A2FRJ2"/>
<dbReference type="VEuPathDB" id="TrichDB:TVAGG3_1060900"/>
<accession>A2FRJ2</accession>
<keyword evidence="4" id="KW-1185">Reference proteome</keyword>
<evidence type="ECO:0000313" key="3">
    <source>
        <dbReference type="EMBL" id="EAX92454.1"/>
    </source>
</evidence>
<reference evidence="3" key="1">
    <citation type="submission" date="2006-10" db="EMBL/GenBank/DDBJ databases">
        <authorList>
            <person name="Amadeo P."/>
            <person name="Zhao Q."/>
            <person name="Wortman J."/>
            <person name="Fraser-Liggett C."/>
            <person name="Carlton J."/>
        </authorList>
    </citation>
    <scope>NUCLEOTIDE SEQUENCE</scope>
    <source>
        <strain evidence="3">G3</strain>
    </source>
</reference>
<dbReference type="Proteomes" id="UP000001542">
    <property type="component" value="Unassembled WGS sequence"/>
</dbReference>
<dbReference type="PANTHER" id="PTHR24198:SF165">
    <property type="entry name" value="ANKYRIN REPEAT-CONTAINING PROTEIN-RELATED"/>
    <property type="match status" value="1"/>
</dbReference>
<dbReference type="SUPFAM" id="SSF48403">
    <property type="entry name" value="Ankyrin repeat"/>
    <property type="match status" value="2"/>
</dbReference>
<organism evidence="3 4">
    <name type="scientific">Trichomonas vaginalis (strain ATCC PRA-98 / G3)</name>
    <dbReference type="NCBI Taxonomy" id="412133"/>
    <lineage>
        <taxon>Eukaryota</taxon>
        <taxon>Metamonada</taxon>
        <taxon>Parabasalia</taxon>
        <taxon>Trichomonadida</taxon>
        <taxon>Trichomonadidae</taxon>
        <taxon>Trichomonas</taxon>
    </lineage>
</organism>
<dbReference type="SMR" id="A2FRJ2"/>
<dbReference type="KEGG" id="tva:4750166"/>
<dbReference type="InterPro" id="IPR002110">
    <property type="entry name" value="Ankyrin_rpt"/>
</dbReference>
<dbReference type="InParanoid" id="A2FRJ2"/>
<evidence type="ECO:0000256" key="2">
    <source>
        <dbReference type="ARBA" id="ARBA00023043"/>
    </source>
</evidence>
<keyword evidence="1" id="KW-0677">Repeat</keyword>
<dbReference type="InterPro" id="IPR036770">
    <property type="entry name" value="Ankyrin_rpt-contain_sf"/>
</dbReference>
<dbReference type="EMBL" id="DS113966">
    <property type="protein sequence ID" value="EAX92454.1"/>
    <property type="molecule type" value="Genomic_DNA"/>
</dbReference>
<reference evidence="3" key="2">
    <citation type="journal article" date="2007" name="Science">
        <title>Draft genome sequence of the sexually transmitted pathogen Trichomonas vaginalis.</title>
        <authorList>
            <person name="Carlton J.M."/>
            <person name="Hirt R.P."/>
            <person name="Silva J.C."/>
            <person name="Delcher A.L."/>
            <person name="Schatz M."/>
            <person name="Zhao Q."/>
            <person name="Wortman J.R."/>
            <person name="Bidwell S.L."/>
            <person name="Alsmark U.C.M."/>
            <person name="Besteiro S."/>
            <person name="Sicheritz-Ponten T."/>
            <person name="Noel C.J."/>
            <person name="Dacks J.B."/>
            <person name="Foster P.G."/>
            <person name="Simillion C."/>
            <person name="Van de Peer Y."/>
            <person name="Miranda-Saavedra D."/>
            <person name="Barton G.J."/>
            <person name="Westrop G.D."/>
            <person name="Mueller S."/>
            <person name="Dessi D."/>
            <person name="Fiori P.L."/>
            <person name="Ren Q."/>
            <person name="Paulsen I."/>
            <person name="Zhang H."/>
            <person name="Bastida-Corcuera F.D."/>
            <person name="Simoes-Barbosa A."/>
            <person name="Brown M.T."/>
            <person name="Hayes R.D."/>
            <person name="Mukherjee M."/>
            <person name="Okumura C.Y."/>
            <person name="Schneider R."/>
            <person name="Smith A.J."/>
            <person name="Vanacova S."/>
            <person name="Villalvazo M."/>
            <person name="Haas B.J."/>
            <person name="Pertea M."/>
            <person name="Feldblyum T.V."/>
            <person name="Utterback T.R."/>
            <person name="Shu C.L."/>
            <person name="Osoegawa K."/>
            <person name="de Jong P.J."/>
            <person name="Hrdy I."/>
            <person name="Horvathova L."/>
            <person name="Zubacova Z."/>
            <person name="Dolezal P."/>
            <person name="Malik S.B."/>
            <person name="Logsdon J.M. Jr."/>
            <person name="Henze K."/>
            <person name="Gupta A."/>
            <person name="Wang C.C."/>
            <person name="Dunne R.L."/>
            <person name="Upcroft J.A."/>
            <person name="Upcroft P."/>
            <person name="White O."/>
            <person name="Salzberg S.L."/>
            <person name="Tang P."/>
            <person name="Chiu C.-H."/>
            <person name="Lee Y.-S."/>
            <person name="Embley T.M."/>
            <person name="Coombs G.H."/>
            <person name="Mottram J.C."/>
            <person name="Tachezy J."/>
            <person name="Fraser-Liggett C.M."/>
            <person name="Johnson P.J."/>
        </authorList>
    </citation>
    <scope>NUCLEOTIDE SEQUENCE [LARGE SCALE GENOMIC DNA]</scope>
    <source>
        <strain evidence="3">G3</strain>
    </source>
</reference>
<gene>
    <name evidence="3" type="ORF">TVAG_331300</name>
</gene>
<dbReference type="OrthoDB" id="9984784at2759"/>
<dbReference type="SMART" id="SM00248">
    <property type="entry name" value="ANK"/>
    <property type="match status" value="8"/>
</dbReference>
<evidence type="ECO:0000313" key="4">
    <source>
        <dbReference type="Proteomes" id="UP000001542"/>
    </source>
</evidence>
<keyword evidence="2" id="KW-0040">ANK repeat</keyword>
<dbReference type="Pfam" id="PF12796">
    <property type="entry name" value="Ank_2"/>
    <property type="match status" value="2"/>
</dbReference>
<name>A2FRJ2_TRIV3</name>
<evidence type="ECO:0000256" key="1">
    <source>
        <dbReference type="ARBA" id="ARBA00022737"/>
    </source>
</evidence>
<dbReference type="eggNOG" id="KOG0504">
    <property type="taxonomic scope" value="Eukaryota"/>
</dbReference>